<dbReference type="EMBL" id="AVOT02089913">
    <property type="protein sequence ID" value="MBW0572334.1"/>
    <property type="molecule type" value="Genomic_DNA"/>
</dbReference>
<evidence type="ECO:0000313" key="2">
    <source>
        <dbReference type="Proteomes" id="UP000765509"/>
    </source>
</evidence>
<proteinExistence type="predicted"/>
<sequence length="235" mass="27796">MKDIKDKTFAINYDMSIDNPTEKLKKLSISVETFEEKTSSHQKLILHHVEKSDEARMHLKDDIQSEIRLITEKIDKLNEANSNMPKLSTPFSHIRRPVKPKEELTKPFITDLSNQDNNQVLMKEAPQLKEWPTFTGEDEYDHISYIETIDMSQEDYAIPDELITARLHSLFEKSAKRFYYGIRQTNGKNTWSWSKQEIITKWANDSWSYKIENAFENSFFDPEKDKPLTWFLKQV</sequence>
<keyword evidence="2" id="KW-1185">Reference proteome</keyword>
<accession>A0A9Q3K362</accession>
<organism evidence="1 2">
    <name type="scientific">Austropuccinia psidii MF-1</name>
    <dbReference type="NCBI Taxonomy" id="1389203"/>
    <lineage>
        <taxon>Eukaryota</taxon>
        <taxon>Fungi</taxon>
        <taxon>Dikarya</taxon>
        <taxon>Basidiomycota</taxon>
        <taxon>Pucciniomycotina</taxon>
        <taxon>Pucciniomycetes</taxon>
        <taxon>Pucciniales</taxon>
        <taxon>Sphaerophragmiaceae</taxon>
        <taxon>Austropuccinia</taxon>
    </lineage>
</organism>
<reference evidence="1" key="1">
    <citation type="submission" date="2021-03" db="EMBL/GenBank/DDBJ databases">
        <title>Draft genome sequence of rust myrtle Austropuccinia psidii MF-1, a brazilian biotype.</title>
        <authorList>
            <person name="Quecine M.C."/>
            <person name="Pachon D.M.R."/>
            <person name="Bonatelli M.L."/>
            <person name="Correr F.H."/>
            <person name="Franceschini L.M."/>
            <person name="Leite T.F."/>
            <person name="Margarido G.R.A."/>
            <person name="Almeida C.A."/>
            <person name="Ferrarezi J.A."/>
            <person name="Labate C.A."/>
        </authorList>
    </citation>
    <scope>NUCLEOTIDE SEQUENCE</scope>
    <source>
        <strain evidence="1">MF-1</strain>
    </source>
</reference>
<gene>
    <name evidence="1" type="ORF">O181_112049</name>
</gene>
<dbReference type="OrthoDB" id="2518328at2759"/>
<name>A0A9Q3K362_9BASI</name>
<dbReference type="Proteomes" id="UP000765509">
    <property type="component" value="Unassembled WGS sequence"/>
</dbReference>
<comment type="caution">
    <text evidence="1">The sequence shown here is derived from an EMBL/GenBank/DDBJ whole genome shotgun (WGS) entry which is preliminary data.</text>
</comment>
<dbReference type="AlphaFoldDB" id="A0A9Q3K362"/>
<evidence type="ECO:0000313" key="1">
    <source>
        <dbReference type="EMBL" id="MBW0572334.1"/>
    </source>
</evidence>
<protein>
    <submittedName>
        <fullName evidence="1">Uncharacterized protein</fullName>
    </submittedName>
</protein>